<reference evidence="1 2" key="1">
    <citation type="submission" date="2018-11" db="EMBL/GenBank/DDBJ databases">
        <authorList>
            <consortium name="Pathogen Informatics"/>
        </authorList>
    </citation>
    <scope>NUCLEOTIDE SEQUENCE [LARGE SCALE GENOMIC DNA]</scope>
    <source>
        <strain>Denwood</strain>
        <strain evidence="2">Zambia</strain>
    </source>
</reference>
<keyword evidence="2" id="KW-1185">Reference proteome</keyword>
<evidence type="ECO:0000313" key="2">
    <source>
        <dbReference type="Proteomes" id="UP000269396"/>
    </source>
</evidence>
<name>A0A3P8EPM8_9TREM</name>
<dbReference type="AlphaFoldDB" id="A0A3P8EPM8"/>
<organism evidence="1 2">
    <name type="scientific">Schistosoma mattheei</name>
    <dbReference type="NCBI Taxonomy" id="31246"/>
    <lineage>
        <taxon>Eukaryota</taxon>
        <taxon>Metazoa</taxon>
        <taxon>Spiralia</taxon>
        <taxon>Lophotrochozoa</taxon>
        <taxon>Platyhelminthes</taxon>
        <taxon>Trematoda</taxon>
        <taxon>Digenea</taxon>
        <taxon>Strigeidida</taxon>
        <taxon>Schistosomatoidea</taxon>
        <taxon>Schistosomatidae</taxon>
        <taxon>Schistosoma</taxon>
    </lineage>
</organism>
<proteinExistence type="predicted"/>
<accession>A0A3P8EPM8</accession>
<gene>
    <name evidence="1" type="ORF">SMTD_LOCUS14444</name>
</gene>
<sequence>MRWLGHVLHIPEHRLPRHAMLTSVGDGWKKVRGGQTKTWHRSLKSLTSSLCLVLRCRLTDNYSIT</sequence>
<dbReference type="Proteomes" id="UP000269396">
    <property type="component" value="Unassembled WGS sequence"/>
</dbReference>
<dbReference type="EMBL" id="UZAL01034650">
    <property type="protein sequence ID" value="VDP65887.1"/>
    <property type="molecule type" value="Genomic_DNA"/>
</dbReference>
<protein>
    <submittedName>
        <fullName evidence="1">Uncharacterized protein</fullName>
    </submittedName>
</protein>
<evidence type="ECO:0000313" key="1">
    <source>
        <dbReference type="EMBL" id="VDP65887.1"/>
    </source>
</evidence>